<dbReference type="EMBL" id="QMGS01000072">
    <property type="protein sequence ID" value="RMW81172.1"/>
    <property type="molecule type" value="Genomic_DNA"/>
</dbReference>
<evidence type="ECO:0000313" key="2">
    <source>
        <dbReference type="Proteomes" id="UP000274211"/>
    </source>
</evidence>
<reference evidence="1 2" key="1">
    <citation type="journal article" date="2019" name="J. Oral Microbiol.">
        <title>Role of OmpA1 and OmpA2 in Aggregatibacter actinomycetemcomitans and Aggregatibacter aphrophilus serum resistance.</title>
        <authorList>
            <person name="Lindholm M."/>
            <person name="Min Aung K."/>
            <person name="Nyunt Wai S."/>
            <person name="Oscarsson J."/>
        </authorList>
    </citation>
    <scope>NUCLEOTIDE SEQUENCE [LARGE SCALE GENOMIC DNA]</scope>
    <source>
        <strain evidence="1 2">HK83</strain>
    </source>
</reference>
<sequence>MKIICPHCSHENSIDYAENIKCDKCHRSFRDFTYHIKKITAPLALSSLLLGGLITYKVENYIEQVRYPIRFEYAIISKCVASNHNGGYLSANEASRRIDICTCALEKTMNNIAFNKADTEIFVQQFGNNIAKCK</sequence>
<name>A0ABX9VT74_AGGAP</name>
<evidence type="ECO:0008006" key="3">
    <source>
        <dbReference type="Google" id="ProtNLM"/>
    </source>
</evidence>
<keyword evidence="2" id="KW-1185">Reference proteome</keyword>
<protein>
    <recommendedName>
        <fullName evidence="3">TFIIB-type zinc ribbon-containing protein</fullName>
    </recommendedName>
</protein>
<gene>
    <name evidence="1" type="ORF">DOL88_08200</name>
</gene>
<dbReference type="Proteomes" id="UP000274211">
    <property type="component" value="Unassembled WGS sequence"/>
</dbReference>
<proteinExistence type="predicted"/>
<comment type="caution">
    <text evidence="1">The sequence shown here is derived from an EMBL/GenBank/DDBJ whole genome shotgun (WGS) entry which is preliminary data.</text>
</comment>
<dbReference type="RefSeq" id="WP_109129422.1">
    <property type="nucleotide sequence ID" value="NZ_NRDC01000001.1"/>
</dbReference>
<evidence type="ECO:0000313" key="1">
    <source>
        <dbReference type="EMBL" id="RMW81172.1"/>
    </source>
</evidence>
<organism evidence="1 2">
    <name type="scientific">Aggregatibacter aphrophilus</name>
    <name type="common">Haemophilus aphrophilus</name>
    <dbReference type="NCBI Taxonomy" id="732"/>
    <lineage>
        <taxon>Bacteria</taxon>
        <taxon>Pseudomonadati</taxon>
        <taxon>Pseudomonadota</taxon>
        <taxon>Gammaproteobacteria</taxon>
        <taxon>Pasteurellales</taxon>
        <taxon>Pasteurellaceae</taxon>
        <taxon>Aggregatibacter</taxon>
    </lineage>
</organism>
<accession>A0ABX9VT74</accession>